<protein>
    <submittedName>
        <fullName evidence="2">Uncharacterized protein</fullName>
    </submittedName>
</protein>
<organism evidence="2 3">
    <name type="scientific">Roridomyces roridus</name>
    <dbReference type="NCBI Taxonomy" id="1738132"/>
    <lineage>
        <taxon>Eukaryota</taxon>
        <taxon>Fungi</taxon>
        <taxon>Dikarya</taxon>
        <taxon>Basidiomycota</taxon>
        <taxon>Agaricomycotina</taxon>
        <taxon>Agaricomycetes</taxon>
        <taxon>Agaricomycetidae</taxon>
        <taxon>Agaricales</taxon>
        <taxon>Marasmiineae</taxon>
        <taxon>Mycenaceae</taxon>
        <taxon>Roridomyces</taxon>
    </lineage>
</organism>
<evidence type="ECO:0000313" key="2">
    <source>
        <dbReference type="EMBL" id="KAJ7643636.1"/>
    </source>
</evidence>
<dbReference type="Proteomes" id="UP001221142">
    <property type="component" value="Unassembled WGS sequence"/>
</dbReference>
<proteinExistence type="predicted"/>
<feature type="region of interest" description="Disordered" evidence="1">
    <location>
        <begin position="1"/>
        <end position="20"/>
    </location>
</feature>
<gene>
    <name evidence="2" type="ORF">FB45DRAFT_895627</name>
</gene>
<accession>A0AAD7FXG9</accession>
<keyword evidence="3" id="KW-1185">Reference proteome</keyword>
<name>A0AAD7FXG9_9AGAR</name>
<dbReference type="EMBL" id="JARKIF010000003">
    <property type="protein sequence ID" value="KAJ7643636.1"/>
    <property type="molecule type" value="Genomic_DNA"/>
</dbReference>
<reference evidence="2" key="1">
    <citation type="submission" date="2023-03" db="EMBL/GenBank/DDBJ databases">
        <title>Massive genome expansion in bonnet fungi (Mycena s.s.) driven by repeated elements and novel gene families across ecological guilds.</title>
        <authorList>
            <consortium name="Lawrence Berkeley National Laboratory"/>
            <person name="Harder C.B."/>
            <person name="Miyauchi S."/>
            <person name="Viragh M."/>
            <person name="Kuo A."/>
            <person name="Thoen E."/>
            <person name="Andreopoulos B."/>
            <person name="Lu D."/>
            <person name="Skrede I."/>
            <person name="Drula E."/>
            <person name="Henrissat B."/>
            <person name="Morin E."/>
            <person name="Kohler A."/>
            <person name="Barry K."/>
            <person name="LaButti K."/>
            <person name="Morin E."/>
            <person name="Salamov A."/>
            <person name="Lipzen A."/>
            <person name="Mereny Z."/>
            <person name="Hegedus B."/>
            <person name="Baldrian P."/>
            <person name="Stursova M."/>
            <person name="Weitz H."/>
            <person name="Taylor A."/>
            <person name="Grigoriev I.V."/>
            <person name="Nagy L.G."/>
            <person name="Martin F."/>
            <person name="Kauserud H."/>
        </authorList>
    </citation>
    <scope>NUCLEOTIDE SEQUENCE</scope>
    <source>
        <strain evidence="2">9284</strain>
    </source>
</reference>
<dbReference type="AlphaFoldDB" id="A0AAD7FXG9"/>
<comment type="caution">
    <text evidence="2">The sequence shown here is derived from an EMBL/GenBank/DDBJ whole genome shotgun (WGS) entry which is preliminary data.</text>
</comment>
<evidence type="ECO:0000256" key="1">
    <source>
        <dbReference type="SAM" id="MobiDB-lite"/>
    </source>
</evidence>
<evidence type="ECO:0000313" key="3">
    <source>
        <dbReference type="Proteomes" id="UP001221142"/>
    </source>
</evidence>
<sequence>MNFPTAAADANPVKTEEREEKTQLNFLAQLPLAHQSSPCVPYPSVFLQPIVRYSPAATEEQAGEKLQQLLCMADAFNRYPGECTERRIARELSRQLVELAHLRNAPVDFMTALKLGHRIGDYTLINLVETARIQKLQACATHLASTLNSTTWSFPVQSREQQNFVLDSRTATVLKIIGDFEREMADARDLLNLAKSMREVDPDCM</sequence>